<proteinExistence type="predicted"/>
<organism evidence="2 3">
    <name type="scientific">Pseudocercospora fuligena</name>
    <dbReference type="NCBI Taxonomy" id="685502"/>
    <lineage>
        <taxon>Eukaryota</taxon>
        <taxon>Fungi</taxon>
        <taxon>Dikarya</taxon>
        <taxon>Ascomycota</taxon>
        <taxon>Pezizomycotina</taxon>
        <taxon>Dothideomycetes</taxon>
        <taxon>Dothideomycetidae</taxon>
        <taxon>Mycosphaerellales</taxon>
        <taxon>Mycosphaerellaceae</taxon>
        <taxon>Pseudocercospora</taxon>
    </lineage>
</organism>
<sequence length="226" mass="25631">MRFQYFFALAPLVTQRVTVTAAPVDEDIALGVTEWSSEGKHLFRRGIPDCKQLYGEGFERPAGKAMLQKARYSLSHPVYYDKDGYREDICDRQQIVCFSLAPYIKWDRPKPDPSRIGEDIGFWLGRDHSQLVAAKYWHNELGFSGNGGGAKIYPAHGFFFICVKGKIKAKLIYSGHNGKGKTGVETIDPRDRSGSTRDPDGWNGVCKCFSDQRWDIQGSDIRLEWI</sequence>
<feature type="chain" id="PRO_5034986953" description="Ecp2 effector protein domain-containing protein" evidence="1">
    <location>
        <begin position="22"/>
        <end position="226"/>
    </location>
</feature>
<keyword evidence="1" id="KW-0732">Signal</keyword>
<evidence type="ECO:0008006" key="4">
    <source>
        <dbReference type="Google" id="ProtNLM"/>
    </source>
</evidence>
<name>A0A8H6RQ96_9PEZI</name>
<comment type="caution">
    <text evidence="2">The sequence shown here is derived from an EMBL/GenBank/DDBJ whole genome shotgun (WGS) entry which is preliminary data.</text>
</comment>
<feature type="signal peptide" evidence="1">
    <location>
        <begin position="1"/>
        <end position="21"/>
    </location>
</feature>
<gene>
    <name evidence="2" type="ORF">HII31_03420</name>
</gene>
<protein>
    <recommendedName>
        <fullName evidence="4">Ecp2 effector protein domain-containing protein</fullName>
    </recommendedName>
</protein>
<dbReference type="OrthoDB" id="3622660at2759"/>
<evidence type="ECO:0000313" key="2">
    <source>
        <dbReference type="EMBL" id="KAF7195214.1"/>
    </source>
</evidence>
<keyword evidence="3" id="KW-1185">Reference proteome</keyword>
<evidence type="ECO:0000256" key="1">
    <source>
        <dbReference type="SAM" id="SignalP"/>
    </source>
</evidence>
<dbReference type="Proteomes" id="UP000660729">
    <property type="component" value="Unassembled WGS sequence"/>
</dbReference>
<reference evidence="2" key="1">
    <citation type="submission" date="2020-04" db="EMBL/GenBank/DDBJ databases">
        <title>Draft genome resource of the tomato pathogen Pseudocercospora fuligena.</title>
        <authorList>
            <person name="Zaccaron A."/>
        </authorList>
    </citation>
    <scope>NUCLEOTIDE SEQUENCE</scope>
    <source>
        <strain evidence="2">PF001</strain>
    </source>
</reference>
<dbReference type="EMBL" id="JABCIY010000041">
    <property type="protein sequence ID" value="KAF7195214.1"/>
    <property type="molecule type" value="Genomic_DNA"/>
</dbReference>
<evidence type="ECO:0000313" key="3">
    <source>
        <dbReference type="Proteomes" id="UP000660729"/>
    </source>
</evidence>
<accession>A0A8H6RQ96</accession>
<dbReference type="AlphaFoldDB" id="A0A8H6RQ96"/>